<dbReference type="Pfam" id="PF16363">
    <property type="entry name" value="GDP_Man_Dehyd"/>
    <property type="match status" value="1"/>
</dbReference>
<dbReference type="PANTHER" id="PTHR43725">
    <property type="entry name" value="UDP-GLUCOSE 4-EPIMERASE"/>
    <property type="match status" value="1"/>
</dbReference>
<dbReference type="InterPro" id="IPR016040">
    <property type="entry name" value="NAD(P)-bd_dom"/>
</dbReference>
<dbReference type="EC" id="5.1.3.2" evidence="5 9"/>
<dbReference type="NCBIfam" id="TIGR01179">
    <property type="entry name" value="galE"/>
    <property type="match status" value="1"/>
</dbReference>
<keyword evidence="7 9" id="KW-0520">NAD</keyword>
<dbReference type="OrthoDB" id="9801785at2"/>
<dbReference type="Gene3D" id="3.90.25.10">
    <property type="entry name" value="UDP-galactose 4-epimerase, domain 1"/>
    <property type="match status" value="1"/>
</dbReference>
<dbReference type="GO" id="GO:0005829">
    <property type="term" value="C:cytosol"/>
    <property type="evidence" value="ECO:0007669"/>
    <property type="project" value="TreeGrafter"/>
</dbReference>
<evidence type="ECO:0000256" key="2">
    <source>
        <dbReference type="ARBA" id="ARBA00001911"/>
    </source>
</evidence>
<dbReference type="PANTHER" id="PTHR43725:SF47">
    <property type="entry name" value="UDP-GLUCOSE 4-EPIMERASE"/>
    <property type="match status" value="1"/>
</dbReference>
<evidence type="ECO:0000256" key="7">
    <source>
        <dbReference type="ARBA" id="ARBA00023027"/>
    </source>
</evidence>
<dbReference type="SUPFAM" id="SSF51735">
    <property type="entry name" value="NAD(P)-binding Rossmann-fold domains"/>
    <property type="match status" value="1"/>
</dbReference>
<dbReference type="InterPro" id="IPR005886">
    <property type="entry name" value="UDP_G4E"/>
</dbReference>
<accession>A0A1I5DT92</accession>
<dbReference type="Gene3D" id="3.40.50.720">
    <property type="entry name" value="NAD(P)-binding Rossmann-like Domain"/>
    <property type="match status" value="1"/>
</dbReference>
<evidence type="ECO:0000259" key="10">
    <source>
        <dbReference type="Pfam" id="PF16363"/>
    </source>
</evidence>
<comment type="catalytic activity">
    <reaction evidence="1 9">
        <text>UDP-alpha-D-glucose = UDP-alpha-D-galactose</text>
        <dbReference type="Rhea" id="RHEA:22168"/>
        <dbReference type="ChEBI" id="CHEBI:58885"/>
        <dbReference type="ChEBI" id="CHEBI:66914"/>
        <dbReference type="EC" id="5.1.3.2"/>
    </reaction>
</comment>
<organism evidence="11 12">
    <name type="scientific">Paenimyroides ummariense</name>
    <dbReference type="NCBI Taxonomy" id="913024"/>
    <lineage>
        <taxon>Bacteria</taxon>
        <taxon>Pseudomonadati</taxon>
        <taxon>Bacteroidota</taxon>
        <taxon>Flavobacteriia</taxon>
        <taxon>Flavobacteriales</taxon>
        <taxon>Flavobacteriaceae</taxon>
        <taxon>Paenimyroides</taxon>
    </lineage>
</organism>
<name>A0A1I5DT92_9FLAO</name>
<evidence type="ECO:0000256" key="3">
    <source>
        <dbReference type="ARBA" id="ARBA00004947"/>
    </source>
</evidence>
<protein>
    <recommendedName>
        <fullName evidence="6 9">UDP-glucose 4-epimerase</fullName>
        <ecNumber evidence="5 9">5.1.3.2</ecNumber>
    </recommendedName>
</protein>
<dbReference type="UniPathway" id="UPA00214"/>
<dbReference type="RefSeq" id="WP_091524434.1">
    <property type="nucleotide sequence ID" value="NZ_FOVI01000017.1"/>
</dbReference>
<feature type="domain" description="NAD(P)-binding" evidence="10">
    <location>
        <begin position="5"/>
        <end position="325"/>
    </location>
</feature>
<dbReference type="AlphaFoldDB" id="A0A1I5DT92"/>
<evidence type="ECO:0000256" key="8">
    <source>
        <dbReference type="ARBA" id="ARBA00023235"/>
    </source>
</evidence>
<dbReference type="EMBL" id="FOVI01000017">
    <property type="protein sequence ID" value="SFO02443.1"/>
    <property type="molecule type" value="Genomic_DNA"/>
</dbReference>
<evidence type="ECO:0000256" key="9">
    <source>
        <dbReference type="RuleBase" id="RU366046"/>
    </source>
</evidence>
<comment type="subunit">
    <text evidence="9">Homodimer.</text>
</comment>
<reference evidence="12" key="1">
    <citation type="submission" date="2016-10" db="EMBL/GenBank/DDBJ databases">
        <authorList>
            <person name="Varghese N."/>
            <person name="Submissions S."/>
        </authorList>
    </citation>
    <scope>NUCLEOTIDE SEQUENCE [LARGE SCALE GENOMIC DNA]</scope>
    <source>
        <strain evidence="12">DS-12</strain>
    </source>
</reference>
<evidence type="ECO:0000256" key="6">
    <source>
        <dbReference type="ARBA" id="ARBA00018569"/>
    </source>
</evidence>
<comment type="pathway">
    <text evidence="3 9">Carbohydrate metabolism; galactose metabolism.</text>
</comment>
<evidence type="ECO:0000313" key="11">
    <source>
        <dbReference type="EMBL" id="SFO02443.1"/>
    </source>
</evidence>
<keyword evidence="9" id="KW-0119">Carbohydrate metabolism</keyword>
<comment type="similarity">
    <text evidence="4 9">Belongs to the NAD(P)-dependent epimerase/dehydratase family.</text>
</comment>
<evidence type="ECO:0000256" key="5">
    <source>
        <dbReference type="ARBA" id="ARBA00013189"/>
    </source>
</evidence>
<keyword evidence="12" id="KW-1185">Reference proteome</keyword>
<dbReference type="InterPro" id="IPR036291">
    <property type="entry name" value="NAD(P)-bd_dom_sf"/>
</dbReference>
<evidence type="ECO:0000256" key="4">
    <source>
        <dbReference type="ARBA" id="ARBA00007637"/>
    </source>
</evidence>
<dbReference type="GO" id="GO:0003978">
    <property type="term" value="F:UDP-glucose 4-epimerase activity"/>
    <property type="evidence" value="ECO:0007669"/>
    <property type="project" value="UniProtKB-UniRule"/>
</dbReference>
<dbReference type="GO" id="GO:0006012">
    <property type="term" value="P:galactose metabolic process"/>
    <property type="evidence" value="ECO:0007669"/>
    <property type="project" value="UniProtKB-UniPathway"/>
</dbReference>
<evidence type="ECO:0000256" key="1">
    <source>
        <dbReference type="ARBA" id="ARBA00000083"/>
    </source>
</evidence>
<proteinExistence type="inferred from homology"/>
<gene>
    <name evidence="11" type="ORF">SAMN05421741_11721</name>
</gene>
<keyword evidence="8 9" id="KW-0413">Isomerase</keyword>
<evidence type="ECO:0000313" key="12">
    <source>
        <dbReference type="Proteomes" id="UP000199036"/>
    </source>
</evidence>
<sequence length="340" mass="37620">MKNILVTGGLGYIGSHTVVALQQAGFQVYIIDDLSNTQLEVWDKITGITGVQPVYYNIDLKDFNAVSVFFQSHKIDGVVHFAAYKAVGESVEKPLMYYRNNLVGLINMLEAMEENNVGHFIFSSSCTVYGQADHMPISEATPLKKPESPYGNTKKMGEEIIEDFVKATHKKAIALRYFNPVGAHSSAAIGEVPNGIPNNLIPYVTQTAMGIRESLGVFGNDYETRDGTAVRDYIDVNDLADAHVKAMQRLLDGKNTANLEFFNLGSGTGSTVLEIVDAFEKVNNLKINYEIKPRRAGDIVEAYADYSKAKEQLGWEPKTALQTSMQTAWEFQQQLGKQAE</sequence>
<dbReference type="CDD" id="cd05247">
    <property type="entry name" value="UDP_G4E_1_SDR_e"/>
    <property type="match status" value="1"/>
</dbReference>
<dbReference type="Proteomes" id="UP000199036">
    <property type="component" value="Unassembled WGS sequence"/>
</dbReference>
<dbReference type="STRING" id="913024.SAMN05421741_11721"/>
<comment type="cofactor">
    <cofactor evidence="2 9">
        <name>NAD(+)</name>
        <dbReference type="ChEBI" id="CHEBI:57540"/>
    </cofactor>
</comment>
<dbReference type="PRINTS" id="PR01713">
    <property type="entry name" value="NUCEPIMERASE"/>
</dbReference>